<keyword evidence="1" id="KW-0472">Membrane</keyword>
<keyword evidence="1" id="KW-0812">Transmembrane</keyword>
<dbReference type="OrthoDB" id="1449138at2"/>
<sequence length="111" mass="13034">MNLEKSHIIFKVLTVILVITILTPSLVKFGHVFENHQHDFCVDNLEQTHLHSLDIDCEFYKFKINNPFTINTIAYDLVSIENNHKVYTSQYQFISDFQRLPFALRGPPRLV</sequence>
<evidence type="ECO:0000313" key="3">
    <source>
        <dbReference type="Proteomes" id="UP000252249"/>
    </source>
</evidence>
<feature type="transmembrane region" description="Helical" evidence="1">
    <location>
        <begin position="6"/>
        <end position="27"/>
    </location>
</feature>
<dbReference type="EMBL" id="QPIG01000002">
    <property type="protein sequence ID" value="RCU57461.1"/>
    <property type="molecule type" value="Genomic_DNA"/>
</dbReference>
<comment type="caution">
    <text evidence="2">The sequence shown here is derived from an EMBL/GenBank/DDBJ whole genome shotgun (WGS) entry which is preliminary data.</text>
</comment>
<evidence type="ECO:0008006" key="4">
    <source>
        <dbReference type="Google" id="ProtNLM"/>
    </source>
</evidence>
<gene>
    <name evidence="2" type="ORF">DU428_06610</name>
</gene>
<dbReference type="Proteomes" id="UP000252249">
    <property type="component" value="Unassembled WGS sequence"/>
</dbReference>
<evidence type="ECO:0000256" key="1">
    <source>
        <dbReference type="SAM" id="Phobius"/>
    </source>
</evidence>
<proteinExistence type="predicted"/>
<protein>
    <recommendedName>
        <fullName evidence="4">Transmembrane protein</fullName>
    </recommendedName>
</protein>
<dbReference type="RefSeq" id="WP_072349219.1">
    <property type="nucleotide sequence ID" value="NZ_JAWVXR010000002.1"/>
</dbReference>
<name>A0A368P8A7_9FLAO</name>
<reference evidence="2 3" key="1">
    <citation type="submission" date="2018-07" db="EMBL/GenBank/DDBJ databases">
        <title>Oceanihabitans testaceum sp. nov., isolated from marine sediment.</title>
        <authorList>
            <person name="Li C.-M."/>
        </authorList>
    </citation>
    <scope>NUCLEOTIDE SEQUENCE [LARGE SCALE GENOMIC DNA]</scope>
    <source>
        <strain evidence="2 3">S9-10</strain>
    </source>
</reference>
<keyword evidence="3" id="KW-1185">Reference proteome</keyword>
<keyword evidence="1" id="KW-1133">Transmembrane helix</keyword>
<accession>A0A368P8A7</accession>
<dbReference type="AlphaFoldDB" id="A0A368P8A7"/>
<organism evidence="2 3">
    <name type="scientific">Oceanihabitans sediminis</name>
    <dbReference type="NCBI Taxonomy" id="1812012"/>
    <lineage>
        <taxon>Bacteria</taxon>
        <taxon>Pseudomonadati</taxon>
        <taxon>Bacteroidota</taxon>
        <taxon>Flavobacteriia</taxon>
        <taxon>Flavobacteriales</taxon>
        <taxon>Flavobacteriaceae</taxon>
        <taxon>Oceanihabitans</taxon>
    </lineage>
</organism>
<evidence type="ECO:0000313" key="2">
    <source>
        <dbReference type="EMBL" id="RCU57461.1"/>
    </source>
</evidence>